<accession>A0A8J6TPF0</accession>
<dbReference type="Proteomes" id="UP000605201">
    <property type="component" value="Unassembled WGS sequence"/>
</dbReference>
<dbReference type="EMBL" id="JACNIG010000036">
    <property type="protein sequence ID" value="MBC8430400.1"/>
    <property type="molecule type" value="Genomic_DNA"/>
</dbReference>
<name>A0A8J6TPF0_9BACT</name>
<organism evidence="1 2">
    <name type="scientific">Candidatus Desulfatibia vada</name>
    <dbReference type="NCBI Taxonomy" id="2841696"/>
    <lineage>
        <taxon>Bacteria</taxon>
        <taxon>Pseudomonadati</taxon>
        <taxon>Thermodesulfobacteriota</taxon>
        <taxon>Desulfobacteria</taxon>
        <taxon>Desulfobacterales</taxon>
        <taxon>Desulfobacterales incertae sedis</taxon>
        <taxon>Candidatus Desulfatibia</taxon>
    </lineage>
</organism>
<protein>
    <submittedName>
        <fullName evidence="1">Uncharacterized protein</fullName>
    </submittedName>
</protein>
<comment type="caution">
    <text evidence="1">The sequence shown here is derived from an EMBL/GenBank/DDBJ whole genome shotgun (WGS) entry which is preliminary data.</text>
</comment>
<proteinExistence type="predicted"/>
<evidence type="ECO:0000313" key="1">
    <source>
        <dbReference type="EMBL" id="MBC8430400.1"/>
    </source>
</evidence>
<reference evidence="1 2" key="1">
    <citation type="submission" date="2020-08" db="EMBL/GenBank/DDBJ databases">
        <title>Bridging the membrane lipid divide: bacteria of the FCB group superphylum have the potential to synthesize archaeal ether lipids.</title>
        <authorList>
            <person name="Villanueva L."/>
            <person name="Von Meijenfeldt F.A.B."/>
            <person name="Westbye A.B."/>
            <person name="Yadav S."/>
            <person name="Hopmans E.C."/>
            <person name="Dutilh B.E."/>
            <person name="Sinninghe Damste J.S."/>
        </authorList>
    </citation>
    <scope>NUCLEOTIDE SEQUENCE [LARGE SCALE GENOMIC DNA]</scope>
    <source>
        <strain evidence="1">NIOZ-UU17</strain>
    </source>
</reference>
<dbReference type="AlphaFoldDB" id="A0A8J6TPF0"/>
<gene>
    <name evidence="1" type="ORF">H8D96_00625</name>
</gene>
<sequence>MRQIKTPFKPDYRPYIIAGLISFDMGRMMGKGLEQKFDVHKKGFASKLLEKMDAIKPYINPLVDKTIVDFEVDNDSESIRNGYDILSKGGREGLHNKGNNFHVGATKILHFINPHFFPIIDSNAAKTFRELYNFPYRKSTQPGYSGDRYLRSMMKIKEVILNYGLEKFRTLEPGTPTLRIFDKLTFAYGNGW</sequence>
<evidence type="ECO:0000313" key="2">
    <source>
        <dbReference type="Proteomes" id="UP000605201"/>
    </source>
</evidence>